<evidence type="ECO:0000256" key="3">
    <source>
        <dbReference type="ARBA" id="ARBA00022729"/>
    </source>
</evidence>
<name>A0A9D9EQU4_9BACT</name>
<comment type="similarity">
    <text evidence="2">Belongs to the bacteroidetes fimbrillin superfamily. FimA/Mfa1 family.</text>
</comment>
<evidence type="ECO:0000313" key="7">
    <source>
        <dbReference type="EMBL" id="MBO8452541.1"/>
    </source>
</evidence>
<sequence>MKKLLFFFAIAAAAVCNVACSQEEADNAGEYQSRDVTLDITVPVAGTRVTDITGEGNVVNLQVFVFREDGSLDAWTSAESSSVSLKCTAGRKHIAAVVNAPSLTDVKDRASLERSVSGLGDNSVGRYVMYGSTDETVAVQADITIAVSRLVARVGISKITNAFTLDQYRDAELKITGIYLVNVAGDALYAGGGVPSVWLNRQRLADDVPALLYSGTMDETVPYGESYSQPHYFYCYPNPTANDSDDKEWSPRYTRLVVEVSIDGKTYYYPVSVEGLESNHKYEITELRITRTGSDDPDVPVSFGDASFTISVSDWEQGSSEAVEI</sequence>
<evidence type="ECO:0000256" key="2">
    <source>
        <dbReference type="ARBA" id="ARBA00006011"/>
    </source>
</evidence>
<accession>A0A9D9EQU4</accession>
<feature type="domain" description="Major fimbrial subunit protein N-terminal" evidence="6">
    <location>
        <begin position="47"/>
        <end position="139"/>
    </location>
</feature>
<dbReference type="EMBL" id="JADIMI010000066">
    <property type="protein sequence ID" value="MBO8452541.1"/>
    <property type="molecule type" value="Genomic_DNA"/>
</dbReference>
<evidence type="ECO:0000256" key="1">
    <source>
        <dbReference type="ARBA" id="ARBA00004561"/>
    </source>
</evidence>
<reference evidence="7" key="2">
    <citation type="journal article" date="2021" name="PeerJ">
        <title>Extensive microbial diversity within the chicken gut microbiome revealed by metagenomics and culture.</title>
        <authorList>
            <person name="Gilroy R."/>
            <person name="Ravi A."/>
            <person name="Getino M."/>
            <person name="Pursley I."/>
            <person name="Horton D.L."/>
            <person name="Alikhan N.F."/>
            <person name="Baker D."/>
            <person name="Gharbi K."/>
            <person name="Hall N."/>
            <person name="Watson M."/>
            <person name="Adriaenssens E.M."/>
            <person name="Foster-Nyarko E."/>
            <person name="Jarju S."/>
            <person name="Secka A."/>
            <person name="Antonio M."/>
            <person name="Oren A."/>
            <person name="Chaudhuri R.R."/>
            <person name="La Ragione R."/>
            <person name="Hildebrand F."/>
            <person name="Pallen M.J."/>
        </authorList>
    </citation>
    <scope>NUCLEOTIDE SEQUENCE</scope>
    <source>
        <strain evidence="7">B1-20833</strain>
    </source>
</reference>
<keyword evidence="4" id="KW-0281">Fimbrium</keyword>
<dbReference type="Gene3D" id="2.60.40.2580">
    <property type="match status" value="1"/>
</dbReference>
<evidence type="ECO:0000256" key="4">
    <source>
        <dbReference type="ARBA" id="ARBA00023263"/>
    </source>
</evidence>
<dbReference type="Gene3D" id="2.60.40.3690">
    <property type="match status" value="1"/>
</dbReference>
<evidence type="ECO:0000313" key="8">
    <source>
        <dbReference type="Proteomes" id="UP000823661"/>
    </source>
</evidence>
<dbReference type="GO" id="GO:0009289">
    <property type="term" value="C:pilus"/>
    <property type="evidence" value="ECO:0007669"/>
    <property type="project" value="UniProtKB-SubCell"/>
</dbReference>
<reference evidence="7" key="1">
    <citation type="submission" date="2020-10" db="EMBL/GenBank/DDBJ databases">
        <authorList>
            <person name="Gilroy R."/>
        </authorList>
    </citation>
    <scope>NUCLEOTIDE SEQUENCE</scope>
    <source>
        <strain evidence="7">B1-20833</strain>
    </source>
</reference>
<evidence type="ECO:0000256" key="5">
    <source>
        <dbReference type="SAM" id="SignalP"/>
    </source>
</evidence>
<comment type="subcellular location">
    <subcellularLocation>
        <location evidence="1">Fimbrium</location>
    </subcellularLocation>
</comment>
<feature type="signal peptide" evidence="5">
    <location>
        <begin position="1"/>
        <end position="21"/>
    </location>
</feature>
<organism evidence="7 8">
    <name type="scientific">Candidatus Cryptobacteroides intestinavium</name>
    <dbReference type="NCBI Taxonomy" id="2840766"/>
    <lineage>
        <taxon>Bacteria</taxon>
        <taxon>Pseudomonadati</taxon>
        <taxon>Bacteroidota</taxon>
        <taxon>Bacteroidia</taxon>
        <taxon>Bacteroidales</taxon>
        <taxon>Candidatus Cryptobacteroides</taxon>
    </lineage>
</organism>
<protein>
    <recommendedName>
        <fullName evidence="6">Major fimbrial subunit protein N-terminal domain-containing protein</fullName>
    </recommendedName>
</protein>
<proteinExistence type="inferred from homology"/>
<feature type="chain" id="PRO_5039416658" description="Major fimbrial subunit protein N-terminal domain-containing protein" evidence="5">
    <location>
        <begin position="22"/>
        <end position="325"/>
    </location>
</feature>
<dbReference type="InterPro" id="IPR029141">
    <property type="entry name" value="FimA_N"/>
</dbReference>
<dbReference type="Pfam" id="PF06321">
    <property type="entry name" value="P_gingi_FimA"/>
    <property type="match status" value="1"/>
</dbReference>
<dbReference type="AlphaFoldDB" id="A0A9D9EQU4"/>
<evidence type="ECO:0000259" key="6">
    <source>
        <dbReference type="Pfam" id="PF06321"/>
    </source>
</evidence>
<comment type="caution">
    <text evidence="7">The sequence shown here is derived from an EMBL/GenBank/DDBJ whole genome shotgun (WGS) entry which is preliminary data.</text>
</comment>
<keyword evidence="3 5" id="KW-0732">Signal</keyword>
<dbReference type="Proteomes" id="UP000823661">
    <property type="component" value="Unassembled WGS sequence"/>
</dbReference>
<gene>
    <name evidence="7" type="ORF">IAC06_06630</name>
</gene>